<name>A0A5J4N6E5_9TREM</name>
<evidence type="ECO:0008006" key="3">
    <source>
        <dbReference type="Google" id="ProtNLM"/>
    </source>
</evidence>
<feature type="non-terminal residue" evidence="1">
    <location>
        <position position="184"/>
    </location>
</feature>
<dbReference type="Proteomes" id="UP000324629">
    <property type="component" value="Unassembled WGS sequence"/>
</dbReference>
<dbReference type="GO" id="GO:0006351">
    <property type="term" value="P:DNA-templated transcription"/>
    <property type="evidence" value="ECO:0007669"/>
    <property type="project" value="InterPro"/>
</dbReference>
<dbReference type="EMBL" id="QNGE01008004">
    <property type="protein sequence ID" value="KAA3670869.1"/>
    <property type="molecule type" value="Genomic_DNA"/>
</dbReference>
<protein>
    <recommendedName>
        <fullName evidence="3">Protein SCAI</fullName>
    </recommendedName>
</protein>
<dbReference type="InterPro" id="IPR022709">
    <property type="entry name" value="SCAI"/>
</dbReference>
<dbReference type="Pfam" id="PF12070">
    <property type="entry name" value="SCAI"/>
    <property type="match status" value="2"/>
</dbReference>
<comment type="caution">
    <text evidence="1">The sequence shown here is derived from an EMBL/GenBank/DDBJ whole genome shotgun (WGS) entry which is preliminary data.</text>
</comment>
<reference evidence="1 2" key="1">
    <citation type="journal article" date="2019" name="Gigascience">
        <title>Whole-genome sequence of the oriental lung fluke Paragonimus westermani.</title>
        <authorList>
            <person name="Oey H."/>
            <person name="Zakrzewski M."/>
            <person name="Narain K."/>
            <person name="Devi K.R."/>
            <person name="Agatsuma T."/>
            <person name="Nawaratna S."/>
            <person name="Gobert G.N."/>
            <person name="Jones M.K."/>
            <person name="Ragan M.A."/>
            <person name="McManus D.P."/>
            <person name="Krause L."/>
        </authorList>
    </citation>
    <scope>NUCLEOTIDE SEQUENCE [LARGE SCALE GENOMIC DNA]</scope>
    <source>
        <strain evidence="1 2">IND2009</strain>
    </source>
</reference>
<sequence length="184" mass="21599">MASDRNVEQRDRSVVSEFCHLLEKSKQLLNGLRDLPQHGHKQWKAYFWRTFDVYTKLRKFQQQYRLKPDELCRLKRWQMGEVASKIDGIRAPSVKYGDEPHTNTVRYDSGGVVTNNRREQEFNVNSKHINFKESHCMHPGDIYPYMRKSPFLVVDSDNSNAFRTFSGLFGQPFVCILSPEVIPD</sequence>
<dbReference type="AlphaFoldDB" id="A0A5J4N6E5"/>
<evidence type="ECO:0000313" key="1">
    <source>
        <dbReference type="EMBL" id="KAA3670869.1"/>
    </source>
</evidence>
<accession>A0A5J4N6E5</accession>
<dbReference type="GO" id="GO:0003714">
    <property type="term" value="F:transcription corepressor activity"/>
    <property type="evidence" value="ECO:0007669"/>
    <property type="project" value="InterPro"/>
</dbReference>
<organism evidence="1 2">
    <name type="scientific">Paragonimus westermani</name>
    <dbReference type="NCBI Taxonomy" id="34504"/>
    <lineage>
        <taxon>Eukaryota</taxon>
        <taxon>Metazoa</taxon>
        <taxon>Spiralia</taxon>
        <taxon>Lophotrochozoa</taxon>
        <taxon>Platyhelminthes</taxon>
        <taxon>Trematoda</taxon>
        <taxon>Digenea</taxon>
        <taxon>Plagiorchiida</taxon>
        <taxon>Troglotremata</taxon>
        <taxon>Troglotrematidae</taxon>
        <taxon>Paragonimus</taxon>
    </lineage>
</organism>
<evidence type="ECO:0000313" key="2">
    <source>
        <dbReference type="Proteomes" id="UP000324629"/>
    </source>
</evidence>
<gene>
    <name evidence="1" type="ORF">DEA37_0000931</name>
</gene>
<keyword evidence="2" id="KW-1185">Reference proteome</keyword>
<proteinExistence type="predicted"/>
<dbReference type="PANTHER" id="PTHR21243">
    <property type="entry name" value="PROTEIN SCAI"/>
    <property type="match status" value="1"/>
</dbReference>